<protein>
    <recommendedName>
        <fullName evidence="2">Carboxylesterase type B domain-containing protein</fullName>
    </recommendedName>
</protein>
<dbReference type="OrthoDB" id="408631at2759"/>
<dbReference type="SUPFAM" id="SSF53474">
    <property type="entry name" value="alpha/beta-Hydrolases"/>
    <property type="match status" value="1"/>
</dbReference>
<dbReference type="InterPro" id="IPR029058">
    <property type="entry name" value="AB_hydrolase_fold"/>
</dbReference>
<dbReference type="AlphaFoldDB" id="A0A4Z0YR00"/>
<dbReference type="PANTHER" id="PTHR11559">
    <property type="entry name" value="CARBOXYLESTERASE"/>
    <property type="match status" value="1"/>
</dbReference>
<dbReference type="Pfam" id="PF00135">
    <property type="entry name" value="COesterase"/>
    <property type="match status" value="1"/>
</dbReference>
<dbReference type="STRING" id="37992.A0A4Z0YR00"/>
<evidence type="ECO:0000259" key="2">
    <source>
        <dbReference type="Pfam" id="PF00135"/>
    </source>
</evidence>
<feature type="domain" description="Carboxylesterase type B" evidence="2">
    <location>
        <begin position="34"/>
        <end position="174"/>
    </location>
</feature>
<keyword evidence="4" id="KW-1185">Reference proteome</keyword>
<accession>A0A4Z0YR00</accession>
<comment type="caution">
    <text evidence="3">The sequence shown here is derived from an EMBL/GenBank/DDBJ whole genome shotgun (WGS) entry which is preliminary data.</text>
</comment>
<dbReference type="EMBL" id="SKBN01000029">
    <property type="protein sequence ID" value="TGJ86327.1"/>
    <property type="molecule type" value="Genomic_DNA"/>
</dbReference>
<evidence type="ECO:0000256" key="1">
    <source>
        <dbReference type="SAM" id="MobiDB-lite"/>
    </source>
</evidence>
<dbReference type="InterPro" id="IPR002018">
    <property type="entry name" value="CarbesteraseB"/>
</dbReference>
<feature type="region of interest" description="Disordered" evidence="1">
    <location>
        <begin position="256"/>
        <end position="276"/>
    </location>
</feature>
<dbReference type="InterPro" id="IPR050309">
    <property type="entry name" value="Type-B_Carboxylest/Lipase"/>
</dbReference>
<evidence type="ECO:0000313" key="4">
    <source>
        <dbReference type="Proteomes" id="UP000297716"/>
    </source>
</evidence>
<dbReference type="Gene3D" id="3.40.50.1820">
    <property type="entry name" value="alpha/beta hydrolase"/>
    <property type="match status" value="1"/>
</dbReference>
<proteinExistence type="predicted"/>
<dbReference type="Proteomes" id="UP000297716">
    <property type="component" value="Unassembled WGS sequence"/>
</dbReference>
<reference evidence="3 4" key="1">
    <citation type="submission" date="2019-03" db="EMBL/GenBank/DDBJ databases">
        <title>Draft genome sequence of Xylaria hypoxylon DSM 108379, a ubiquitous saprotrophic-parasitic fungi on hardwood.</title>
        <authorList>
            <person name="Buettner E."/>
            <person name="Leonhardt S."/>
            <person name="Gebauer A.M."/>
            <person name="Liers C."/>
            <person name="Hofrichter M."/>
            <person name="Kellner H."/>
        </authorList>
    </citation>
    <scope>NUCLEOTIDE SEQUENCE [LARGE SCALE GENOMIC DNA]</scope>
    <source>
        <strain evidence="3 4">DSM 108379</strain>
    </source>
</reference>
<organism evidence="3 4">
    <name type="scientific">Xylaria hypoxylon</name>
    <dbReference type="NCBI Taxonomy" id="37992"/>
    <lineage>
        <taxon>Eukaryota</taxon>
        <taxon>Fungi</taxon>
        <taxon>Dikarya</taxon>
        <taxon>Ascomycota</taxon>
        <taxon>Pezizomycotina</taxon>
        <taxon>Sordariomycetes</taxon>
        <taxon>Xylariomycetidae</taxon>
        <taxon>Xylariales</taxon>
        <taxon>Xylariaceae</taxon>
        <taxon>Xylaria</taxon>
    </lineage>
</organism>
<name>A0A4Z0YR00_9PEZI</name>
<feature type="compositionally biased region" description="Low complexity" evidence="1">
    <location>
        <begin position="267"/>
        <end position="276"/>
    </location>
</feature>
<sequence>MRPLLWTGVRLDDRHGLGTFQPPPPAALLYFGWETEFSHDCLYLNVCTGATGPIDKPVQDWYHFEVFVFGSGSNPLQDGIKLATECIIVVTVNSRLGRSGFFALPEMNVESGHQASCNYGIMDQIAALEWVQRGVSSGGSNVHIFRNSPLAKGLFCKATYESVPGMTPVINGPGHITAYMTMTAADEAGTESLDVLDASFLAELPGFPSEMILGASLARRQGPWKSYLRLTFTSLSVYDTTSSIVDDYVLAGQLTPPFSGQRRQPRGRAAASKSHS</sequence>
<evidence type="ECO:0000313" key="3">
    <source>
        <dbReference type="EMBL" id="TGJ86327.1"/>
    </source>
</evidence>
<gene>
    <name evidence="3" type="ORF">E0Z10_g2430</name>
</gene>